<reference evidence="1" key="1">
    <citation type="submission" date="1994-09" db="EMBL/GenBank/DDBJ databases">
        <authorList>
            <person name="Robison K."/>
        </authorList>
    </citation>
    <scope>NUCLEOTIDE SEQUENCE</scope>
</reference>
<protein>
    <submittedName>
        <fullName evidence="1">U2266h</fullName>
    </submittedName>
</protein>
<evidence type="ECO:0000313" key="1">
    <source>
        <dbReference type="EMBL" id="AAA62974.1"/>
    </source>
</evidence>
<dbReference type="AlphaFoldDB" id="Q50033"/>
<reference evidence="1" key="2">
    <citation type="submission" date="1995-04" db="EMBL/GenBank/DDBJ databases">
        <authorList>
            <person name="Smith D.R."/>
        </authorList>
    </citation>
    <scope>NUCLEOTIDE SEQUENCE</scope>
</reference>
<name>Q50033_MYCLR</name>
<proteinExistence type="predicted"/>
<accession>Q50033</accession>
<sequence>MSMLAATTRQYAASSCTLRDNTLRVYEAAACSGQTPMPATEQGKGLSLDVQ</sequence>
<dbReference type="EMBL" id="U15182">
    <property type="protein sequence ID" value="AAA62974.1"/>
    <property type="molecule type" value="Genomic_DNA"/>
</dbReference>
<organism evidence="1">
    <name type="scientific">Mycobacterium leprae</name>
    <dbReference type="NCBI Taxonomy" id="1769"/>
    <lineage>
        <taxon>Bacteria</taxon>
        <taxon>Bacillati</taxon>
        <taxon>Actinomycetota</taxon>
        <taxon>Actinomycetes</taxon>
        <taxon>Mycobacteriales</taxon>
        <taxon>Mycobacteriaceae</taxon>
        <taxon>Mycobacterium</taxon>
    </lineage>
</organism>